<dbReference type="GO" id="GO:0004519">
    <property type="term" value="F:endonuclease activity"/>
    <property type="evidence" value="ECO:0007669"/>
    <property type="project" value="UniProtKB-KW"/>
</dbReference>
<proteinExistence type="predicted"/>
<dbReference type="AlphaFoldDB" id="A0A0U3DJY1"/>
<dbReference type="InterPro" id="IPR052892">
    <property type="entry name" value="NA-targeting_endonuclease"/>
</dbReference>
<reference evidence="3 4" key="1">
    <citation type="submission" date="2015-04" db="EMBL/GenBank/DDBJ databases">
        <title>The complete genome sequence of the rumen methanogen Methanobrevibacter millerae SM9.</title>
        <authorList>
            <person name="Leahy S.C."/>
            <person name="Kelly W.J."/>
            <person name="Pacheco D.M."/>
            <person name="Li D."/>
            <person name="Altermann E."/>
            <person name="Attwood G.T."/>
        </authorList>
    </citation>
    <scope>NUCLEOTIDE SEQUENCE [LARGE SCALE GENOMIC DNA]</scope>
    <source>
        <strain evidence="3 4">SM9</strain>
    </source>
</reference>
<dbReference type="PANTHER" id="PTHR33877">
    <property type="entry name" value="SLL1193 PROTEIN"/>
    <property type="match status" value="1"/>
</dbReference>
<dbReference type="Proteomes" id="UP000067738">
    <property type="component" value="Chromosome"/>
</dbReference>
<dbReference type="RefSeq" id="WP_083495811.1">
    <property type="nucleotide sequence ID" value="NZ_CP011266.1"/>
</dbReference>
<evidence type="ECO:0000313" key="3">
    <source>
        <dbReference type="EMBL" id="ALT68278.1"/>
    </source>
</evidence>
<dbReference type="GO" id="GO:0008270">
    <property type="term" value="F:zinc ion binding"/>
    <property type="evidence" value="ECO:0007669"/>
    <property type="project" value="InterPro"/>
</dbReference>
<dbReference type="InterPro" id="IPR002711">
    <property type="entry name" value="HNH"/>
</dbReference>
<dbReference type="OrthoDB" id="70352at2157"/>
<dbReference type="PANTHER" id="PTHR33877:SF2">
    <property type="entry name" value="OS07G0170200 PROTEIN"/>
    <property type="match status" value="1"/>
</dbReference>
<keyword evidence="3" id="KW-0255">Endonuclease</keyword>
<evidence type="ECO:0000313" key="4">
    <source>
        <dbReference type="Proteomes" id="UP000067738"/>
    </source>
</evidence>
<keyword evidence="3" id="KW-0540">Nuclease</keyword>
<dbReference type="SMART" id="SM00507">
    <property type="entry name" value="HNHc"/>
    <property type="match status" value="1"/>
</dbReference>
<gene>
    <name evidence="3" type="ORF">sm9_0476</name>
</gene>
<dbReference type="Gene3D" id="1.10.30.50">
    <property type="match status" value="1"/>
</dbReference>
<keyword evidence="3" id="KW-0378">Hydrolase</keyword>
<keyword evidence="4" id="KW-1185">Reference proteome</keyword>
<sequence>MEKYCPKCRQKRNSRSKFCDMCGTPLEEREGRIKLPKGMYDKVYRRDGYRCQMCGASKNNGAELTIDHIIPLAAGGSNSINNLQTLCRSCNENKADLIFKSGLDVDIEIKKNELKSLLKVISEKREKFKSLTNLLSEEKEILSNCNEDEKIDIIFNIKQLEEEFIPTIESDLKKLNKELQLIEEDLRLKILEKQEKNRLFKILYINIDDSTLSFLKKHFSIDKDSKSDILKSLIEEHEEKEIYDIIFNEFYNDLNKKYRYLVIFRFENSKKNFVNYLINNNFSKDALINELTSTRNHLRNNLLYDLDLNYKQKILLKKYFSLENCSDNVLADRIIDSQYSKKELLNILDSYRLQLLKELSSKISKNDLQLIKEYYSIYSYSKKQTVEYLFDEKNIISSSDISNLLDHISEYNKFSKS</sequence>
<dbReference type="PATRIC" id="fig|230361.4.peg.491"/>
<dbReference type="CDD" id="cd00085">
    <property type="entry name" value="HNHc"/>
    <property type="match status" value="1"/>
</dbReference>
<dbReference type="GO" id="GO:0003676">
    <property type="term" value="F:nucleic acid binding"/>
    <property type="evidence" value="ECO:0007669"/>
    <property type="project" value="InterPro"/>
</dbReference>
<evidence type="ECO:0000256" key="1">
    <source>
        <dbReference type="SAM" id="Coils"/>
    </source>
</evidence>
<name>A0A0U3DJY1_9EURY</name>
<protein>
    <submittedName>
        <fullName evidence="3">HNH endonuclease</fullName>
    </submittedName>
</protein>
<feature type="domain" description="HNH nuclease" evidence="2">
    <location>
        <begin position="38"/>
        <end position="92"/>
    </location>
</feature>
<dbReference type="InterPro" id="IPR003615">
    <property type="entry name" value="HNH_nuc"/>
</dbReference>
<feature type="coiled-coil region" evidence="1">
    <location>
        <begin position="165"/>
        <end position="192"/>
    </location>
</feature>
<dbReference type="KEGG" id="mmil:sm9_0476"/>
<evidence type="ECO:0000259" key="2">
    <source>
        <dbReference type="SMART" id="SM00507"/>
    </source>
</evidence>
<dbReference type="EMBL" id="CP011266">
    <property type="protein sequence ID" value="ALT68278.1"/>
    <property type="molecule type" value="Genomic_DNA"/>
</dbReference>
<keyword evidence="1" id="KW-0175">Coiled coil</keyword>
<dbReference type="GeneID" id="32210255"/>
<organism evidence="3 4">
    <name type="scientific">Methanobrevibacter millerae</name>
    <dbReference type="NCBI Taxonomy" id="230361"/>
    <lineage>
        <taxon>Archaea</taxon>
        <taxon>Methanobacteriati</taxon>
        <taxon>Methanobacteriota</taxon>
        <taxon>Methanomada group</taxon>
        <taxon>Methanobacteria</taxon>
        <taxon>Methanobacteriales</taxon>
        <taxon>Methanobacteriaceae</taxon>
        <taxon>Methanobrevibacter</taxon>
    </lineage>
</organism>
<accession>A0A0U3DJY1</accession>
<dbReference type="Pfam" id="PF01844">
    <property type="entry name" value="HNH"/>
    <property type="match status" value="1"/>
</dbReference>